<dbReference type="InterPro" id="IPR036615">
    <property type="entry name" value="Mur_ligase_C_dom_sf"/>
</dbReference>
<gene>
    <name evidence="1" type="ORF">S12H4_13573</name>
</gene>
<dbReference type="GO" id="GO:0016881">
    <property type="term" value="F:acid-amino acid ligase activity"/>
    <property type="evidence" value="ECO:0007669"/>
    <property type="project" value="InterPro"/>
</dbReference>
<dbReference type="Gene3D" id="3.90.190.20">
    <property type="entry name" value="Mur ligase, C-terminal domain"/>
    <property type="match status" value="1"/>
</dbReference>
<dbReference type="AlphaFoldDB" id="X1R6M3"/>
<sequence length="35" mass="4009">DEILSRTRRGDVILIMSNGSFDNLVDRLLARLHDP</sequence>
<dbReference type="EMBL" id="BARW01006461">
    <property type="protein sequence ID" value="GAI76198.1"/>
    <property type="molecule type" value="Genomic_DNA"/>
</dbReference>
<accession>X1R6M3</accession>
<reference evidence="1" key="1">
    <citation type="journal article" date="2014" name="Front. Microbiol.">
        <title>High frequency of phylogenetically diverse reductive dehalogenase-homologous genes in deep subseafloor sedimentary metagenomes.</title>
        <authorList>
            <person name="Kawai M."/>
            <person name="Futagami T."/>
            <person name="Toyoda A."/>
            <person name="Takaki Y."/>
            <person name="Nishi S."/>
            <person name="Hori S."/>
            <person name="Arai W."/>
            <person name="Tsubouchi T."/>
            <person name="Morono Y."/>
            <person name="Uchiyama I."/>
            <person name="Ito T."/>
            <person name="Fujiyama A."/>
            <person name="Inagaki F."/>
            <person name="Takami H."/>
        </authorList>
    </citation>
    <scope>NUCLEOTIDE SEQUENCE</scope>
    <source>
        <strain evidence="1">Expedition CK06-06</strain>
    </source>
</reference>
<comment type="caution">
    <text evidence="1">The sequence shown here is derived from an EMBL/GenBank/DDBJ whole genome shotgun (WGS) entry which is preliminary data.</text>
</comment>
<proteinExistence type="predicted"/>
<name>X1R6M3_9ZZZZ</name>
<feature type="non-terminal residue" evidence="1">
    <location>
        <position position="1"/>
    </location>
</feature>
<evidence type="ECO:0008006" key="2">
    <source>
        <dbReference type="Google" id="ProtNLM"/>
    </source>
</evidence>
<protein>
    <recommendedName>
        <fullName evidence="2">UDP-N-acetylmuramate:L-alanyl-gamma-D-glutamyl-meso-diaminopimelate ligase</fullName>
    </recommendedName>
</protein>
<organism evidence="1">
    <name type="scientific">marine sediment metagenome</name>
    <dbReference type="NCBI Taxonomy" id="412755"/>
    <lineage>
        <taxon>unclassified sequences</taxon>
        <taxon>metagenomes</taxon>
        <taxon>ecological metagenomes</taxon>
    </lineage>
</organism>
<evidence type="ECO:0000313" key="1">
    <source>
        <dbReference type="EMBL" id="GAI76198.1"/>
    </source>
</evidence>